<dbReference type="PANTHER" id="PTHR43685">
    <property type="entry name" value="GLYCOSYLTRANSFERASE"/>
    <property type="match status" value="1"/>
</dbReference>
<dbReference type="AlphaFoldDB" id="A0A849C3K1"/>
<proteinExistence type="predicted"/>
<dbReference type="CDD" id="cd00761">
    <property type="entry name" value="Glyco_tranf_GTA_type"/>
    <property type="match status" value="1"/>
</dbReference>
<keyword evidence="2" id="KW-0808">Transferase</keyword>
<evidence type="ECO:0000259" key="1">
    <source>
        <dbReference type="Pfam" id="PF00535"/>
    </source>
</evidence>
<organism evidence="2 3">
    <name type="scientific">Nocardia uniformis</name>
    <dbReference type="NCBI Taxonomy" id="53432"/>
    <lineage>
        <taxon>Bacteria</taxon>
        <taxon>Bacillati</taxon>
        <taxon>Actinomycetota</taxon>
        <taxon>Actinomycetes</taxon>
        <taxon>Mycobacteriales</taxon>
        <taxon>Nocardiaceae</taxon>
        <taxon>Nocardia</taxon>
    </lineage>
</organism>
<evidence type="ECO:0000313" key="2">
    <source>
        <dbReference type="EMBL" id="NNH71020.1"/>
    </source>
</evidence>
<dbReference type="GO" id="GO:0044010">
    <property type="term" value="P:single-species biofilm formation"/>
    <property type="evidence" value="ECO:0007669"/>
    <property type="project" value="TreeGrafter"/>
</dbReference>
<name>A0A849C3K1_9NOCA</name>
<dbReference type="SUPFAM" id="SSF53448">
    <property type="entry name" value="Nucleotide-diphospho-sugar transferases"/>
    <property type="match status" value="1"/>
</dbReference>
<evidence type="ECO:0000313" key="3">
    <source>
        <dbReference type="Proteomes" id="UP000586827"/>
    </source>
</evidence>
<comment type="caution">
    <text evidence="2">The sequence shown here is derived from an EMBL/GenBank/DDBJ whole genome shotgun (WGS) entry which is preliminary data.</text>
</comment>
<protein>
    <submittedName>
        <fullName evidence="2">Glycosyltransferase family 2 protein</fullName>
    </submittedName>
</protein>
<sequence>MTRGLSIVIPCYNTGDYVREAVASALSQPVTLDLEVIVVDDCSDDPATVAALADCRAAERVTVVQLPEHSGVQRARNAGVHAARMPYVLPLDSDDRLSTAPELLSEGTYPDRAVAILESDPAVAFVHTLTQMFGDCAGLTISAYPCRDELVARKHHVPTTIVYRRAEGIAAGLYHPDIRKWQDWAFAVALLAARFRSGAANRIGFLDGPFVEYRIHTRPNRISVSDISELAMTQLVVAANLDYFQHHHGDHCADDIARLVCRTKPPRLADLLHMAHHNLDQALALARQRDAELTSPLHELGIP</sequence>
<dbReference type="GO" id="GO:0016740">
    <property type="term" value="F:transferase activity"/>
    <property type="evidence" value="ECO:0007669"/>
    <property type="project" value="UniProtKB-KW"/>
</dbReference>
<dbReference type="InterPro" id="IPR050834">
    <property type="entry name" value="Glycosyltransf_2"/>
</dbReference>
<dbReference type="PANTHER" id="PTHR43685:SF2">
    <property type="entry name" value="GLYCOSYLTRANSFERASE 2-LIKE DOMAIN-CONTAINING PROTEIN"/>
    <property type="match status" value="1"/>
</dbReference>
<dbReference type="Gene3D" id="3.90.550.10">
    <property type="entry name" value="Spore Coat Polysaccharide Biosynthesis Protein SpsA, Chain A"/>
    <property type="match status" value="1"/>
</dbReference>
<dbReference type="Proteomes" id="UP000586827">
    <property type="component" value="Unassembled WGS sequence"/>
</dbReference>
<dbReference type="EMBL" id="JABELX010000004">
    <property type="protein sequence ID" value="NNH71020.1"/>
    <property type="molecule type" value="Genomic_DNA"/>
</dbReference>
<accession>A0A849C3K1</accession>
<keyword evidence="3" id="KW-1185">Reference proteome</keyword>
<dbReference type="InterPro" id="IPR001173">
    <property type="entry name" value="Glyco_trans_2-like"/>
</dbReference>
<gene>
    <name evidence="2" type="ORF">HLB23_14295</name>
</gene>
<dbReference type="RefSeq" id="WP_067523134.1">
    <property type="nucleotide sequence ID" value="NZ_JABELX010000004.1"/>
</dbReference>
<dbReference type="Pfam" id="PF00535">
    <property type="entry name" value="Glycos_transf_2"/>
    <property type="match status" value="1"/>
</dbReference>
<feature type="domain" description="Glycosyltransferase 2-like" evidence="1">
    <location>
        <begin position="6"/>
        <end position="98"/>
    </location>
</feature>
<reference evidence="2 3" key="1">
    <citation type="submission" date="2020-05" db="EMBL/GenBank/DDBJ databases">
        <title>MicrobeNet Type strains.</title>
        <authorList>
            <person name="Nicholson A.C."/>
        </authorList>
    </citation>
    <scope>NUCLEOTIDE SEQUENCE [LARGE SCALE GENOMIC DNA]</scope>
    <source>
        <strain evidence="2 3">JCM 3224</strain>
    </source>
</reference>
<dbReference type="InterPro" id="IPR029044">
    <property type="entry name" value="Nucleotide-diphossugar_trans"/>
</dbReference>